<dbReference type="Pfam" id="PF06684">
    <property type="entry name" value="AA_synth"/>
    <property type="match status" value="1"/>
</dbReference>
<feature type="region of interest" description="Disordered" evidence="1">
    <location>
        <begin position="183"/>
        <end position="202"/>
    </location>
</feature>
<evidence type="ECO:0000313" key="3">
    <source>
        <dbReference type="Proteomes" id="UP000664382"/>
    </source>
</evidence>
<accession>A0A939MJK2</accession>
<dbReference type="Gene3D" id="3.30.1330.110">
    <property type="entry name" value="BB2672"/>
    <property type="match status" value="1"/>
</dbReference>
<dbReference type="EMBL" id="JAGDYM010000007">
    <property type="protein sequence ID" value="MBO1901741.1"/>
    <property type="molecule type" value="Genomic_DNA"/>
</dbReference>
<keyword evidence="3" id="KW-1185">Reference proteome</keyword>
<organism evidence="2 3">
    <name type="scientific">Leucobacter weissii</name>
    <dbReference type="NCBI Taxonomy" id="1983706"/>
    <lineage>
        <taxon>Bacteria</taxon>
        <taxon>Bacillati</taxon>
        <taxon>Actinomycetota</taxon>
        <taxon>Actinomycetes</taxon>
        <taxon>Micrococcales</taxon>
        <taxon>Microbacteriaceae</taxon>
        <taxon>Leucobacter</taxon>
    </lineage>
</organism>
<dbReference type="InterPro" id="IPR035936">
    <property type="entry name" value="BB2672"/>
</dbReference>
<evidence type="ECO:0000256" key="1">
    <source>
        <dbReference type="SAM" id="MobiDB-lite"/>
    </source>
</evidence>
<dbReference type="Proteomes" id="UP000664382">
    <property type="component" value="Unassembled WGS sequence"/>
</dbReference>
<evidence type="ECO:0000313" key="2">
    <source>
        <dbReference type="EMBL" id="MBO1901741.1"/>
    </source>
</evidence>
<reference evidence="2" key="1">
    <citation type="submission" date="2021-03" db="EMBL/GenBank/DDBJ databases">
        <title>Leucobacter chromiisoli sp. nov., isolated from chromium-containing soil of chemical plant.</title>
        <authorList>
            <person name="Xu Z."/>
        </authorList>
    </citation>
    <scope>NUCLEOTIDE SEQUENCE</scope>
    <source>
        <strain evidence="2">S27</strain>
    </source>
</reference>
<dbReference type="SUPFAM" id="SSF160519">
    <property type="entry name" value="BB2672-like"/>
    <property type="match status" value="1"/>
</dbReference>
<dbReference type="RefSeq" id="WP_208097496.1">
    <property type="nucleotide sequence ID" value="NZ_JAGDYM010000007.1"/>
</dbReference>
<name>A0A939MJK2_9MICO</name>
<protein>
    <submittedName>
        <fullName evidence="2">Amino acid synthesis family protein</fullName>
    </submittedName>
</protein>
<sequence>MHQELTQIVTAAGTVPVRKTVIHLESVVADGGRAVERPVHRAVVGAVLRNPFAGVVDDELELLQEAGGVFGEWAMTVAVGLLPGEVKAYGKAGVVGESGELEHVAALLHPRFGGPTREIAGGISILPSVKKRGGTGCTVDIPVHHKTAMKIRDYFDSVTVSVADAPLSDELLLLLAVTDGPRPHPRMGGLREADAVGEDGVN</sequence>
<dbReference type="InterPro" id="IPR009569">
    <property type="entry name" value="AA_synth_put"/>
</dbReference>
<proteinExistence type="predicted"/>
<dbReference type="AlphaFoldDB" id="A0A939MJK2"/>
<comment type="caution">
    <text evidence="2">The sequence shown here is derived from an EMBL/GenBank/DDBJ whole genome shotgun (WGS) entry which is preliminary data.</text>
</comment>
<gene>
    <name evidence="2" type="ORF">J4H92_07215</name>
</gene>